<dbReference type="Proteomes" id="UP000829517">
    <property type="component" value="Unassembled WGS sequence"/>
</dbReference>
<reference evidence="1 2" key="1">
    <citation type="submission" date="2021-01" db="EMBL/GenBank/DDBJ databases">
        <title>Genome sequencing of Joostella atrarenae M1-2 (= KCTC 23194).</title>
        <authorList>
            <person name="Zakaria M.R."/>
            <person name="Lam M.Q."/>
            <person name="Chong C.S."/>
        </authorList>
    </citation>
    <scope>NUCLEOTIDE SEQUENCE [LARGE SCALE GENOMIC DNA]</scope>
    <source>
        <strain evidence="1 2">M1-2</strain>
    </source>
</reference>
<gene>
    <name evidence="1" type="ORF">JM658_15025</name>
</gene>
<evidence type="ECO:0000313" key="2">
    <source>
        <dbReference type="Proteomes" id="UP000829517"/>
    </source>
</evidence>
<keyword evidence="2" id="KW-1185">Reference proteome</keyword>
<protein>
    <submittedName>
        <fullName evidence="1">Uncharacterized protein</fullName>
    </submittedName>
</protein>
<proteinExistence type="predicted"/>
<dbReference type="RefSeq" id="WP_236960139.1">
    <property type="nucleotide sequence ID" value="NZ_JAETXX010000012.1"/>
</dbReference>
<comment type="caution">
    <text evidence="1">The sequence shown here is derived from an EMBL/GenBank/DDBJ whole genome shotgun (WGS) entry which is preliminary data.</text>
</comment>
<evidence type="ECO:0000313" key="1">
    <source>
        <dbReference type="EMBL" id="MCF8716142.1"/>
    </source>
</evidence>
<name>A0ABS9J6U4_9FLAO</name>
<dbReference type="EMBL" id="JAETXX010000012">
    <property type="protein sequence ID" value="MCF8716142.1"/>
    <property type="molecule type" value="Genomic_DNA"/>
</dbReference>
<sequence length="129" mass="14904">MIIVFLLKLQNSVSKQSLVVLIMLVTTIGFSQNNSKQDSLLLGTYSTTTQSNECDFNPFVYADKLETQLSPHIIRTYNIDEIRNGELTTYNSDLDKLYFKNSNKFFHDDLDKFIPKPPDFNSHYLPLTE</sequence>
<organism evidence="1 2">
    <name type="scientific">Joostella atrarenae</name>
    <dbReference type="NCBI Taxonomy" id="679257"/>
    <lineage>
        <taxon>Bacteria</taxon>
        <taxon>Pseudomonadati</taxon>
        <taxon>Bacteroidota</taxon>
        <taxon>Flavobacteriia</taxon>
        <taxon>Flavobacteriales</taxon>
        <taxon>Flavobacteriaceae</taxon>
        <taxon>Joostella</taxon>
    </lineage>
</organism>
<accession>A0ABS9J6U4</accession>